<dbReference type="GO" id="GO:0000981">
    <property type="term" value="F:DNA-binding transcription factor activity, RNA polymerase II-specific"/>
    <property type="evidence" value="ECO:0007669"/>
    <property type="project" value="InterPro"/>
</dbReference>
<feature type="compositionally biased region" description="Polar residues" evidence="3">
    <location>
        <begin position="542"/>
        <end position="551"/>
    </location>
</feature>
<dbReference type="Gene3D" id="4.10.240.10">
    <property type="entry name" value="Zn(2)-C6 fungal-type DNA-binding domain"/>
    <property type="match status" value="1"/>
</dbReference>
<dbReference type="Proteomes" id="UP000039046">
    <property type="component" value="Unassembled WGS sequence"/>
</dbReference>
<evidence type="ECO:0000259" key="4">
    <source>
        <dbReference type="PROSITE" id="PS50048"/>
    </source>
</evidence>
<dbReference type="InterPro" id="IPR036864">
    <property type="entry name" value="Zn2-C6_fun-type_DNA-bd_sf"/>
</dbReference>
<keyword evidence="1" id="KW-0479">Metal-binding</keyword>
<feature type="region of interest" description="Disordered" evidence="3">
    <location>
        <begin position="55"/>
        <end position="87"/>
    </location>
</feature>
<dbReference type="AlphaFoldDB" id="A0A0A1SUJ8"/>
<accession>A0A0A1SUJ8</accession>
<dbReference type="GO" id="GO:0008270">
    <property type="term" value="F:zinc ion binding"/>
    <property type="evidence" value="ECO:0007669"/>
    <property type="project" value="InterPro"/>
</dbReference>
<dbReference type="CDD" id="cd00067">
    <property type="entry name" value="GAL4"/>
    <property type="match status" value="1"/>
</dbReference>
<evidence type="ECO:0000313" key="6">
    <source>
        <dbReference type="Proteomes" id="UP000039046"/>
    </source>
</evidence>
<keyword evidence="6" id="KW-1185">Reference proteome</keyword>
<dbReference type="OrthoDB" id="2123952at2759"/>
<evidence type="ECO:0000256" key="2">
    <source>
        <dbReference type="ARBA" id="ARBA00023242"/>
    </source>
</evidence>
<feature type="compositionally biased region" description="Polar residues" evidence="3">
    <location>
        <begin position="65"/>
        <end position="86"/>
    </location>
</feature>
<dbReference type="HOGENOM" id="CLU_016203_1_0_1"/>
<evidence type="ECO:0000256" key="1">
    <source>
        <dbReference type="ARBA" id="ARBA00022723"/>
    </source>
</evidence>
<dbReference type="InterPro" id="IPR007219">
    <property type="entry name" value="XnlR_reg_dom"/>
</dbReference>
<reference evidence="5 6" key="1">
    <citation type="journal article" date="2015" name="Genome Announc.">
        <title>Draft Genome Sequence and Gene Annotation of the Entomopathogenic Fungus Verticillium hemipterigenum.</title>
        <authorList>
            <person name="Horn F."/>
            <person name="Habel A."/>
            <person name="Scharf D.H."/>
            <person name="Dworschak J."/>
            <person name="Brakhage A.A."/>
            <person name="Guthke R."/>
            <person name="Hertweck C."/>
            <person name="Linde J."/>
        </authorList>
    </citation>
    <scope>NUCLEOTIDE SEQUENCE [LARGE SCALE GENOMIC DNA]</scope>
</reference>
<organism evidence="5 6">
    <name type="scientific">[Torrubiella] hemipterigena</name>
    <dbReference type="NCBI Taxonomy" id="1531966"/>
    <lineage>
        <taxon>Eukaryota</taxon>
        <taxon>Fungi</taxon>
        <taxon>Dikarya</taxon>
        <taxon>Ascomycota</taxon>
        <taxon>Pezizomycotina</taxon>
        <taxon>Sordariomycetes</taxon>
        <taxon>Hypocreomycetidae</taxon>
        <taxon>Hypocreales</taxon>
        <taxon>Clavicipitaceae</taxon>
        <taxon>Clavicipitaceae incertae sedis</taxon>
        <taxon>'Torrubiella' clade</taxon>
    </lineage>
</organism>
<dbReference type="PANTHER" id="PTHR46910:SF18">
    <property type="entry name" value="ZN(II)2CYS6 TRANSCRIPTION FACTOR (EUROFUNG)"/>
    <property type="match status" value="1"/>
</dbReference>
<dbReference type="CDD" id="cd12148">
    <property type="entry name" value="fungal_TF_MHR"/>
    <property type="match status" value="1"/>
</dbReference>
<dbReference type="Pfam" id="PF04082">
    <property type="entry name" value="Fungal_trans"/>
    <property type="match status" value="1"/>
</dbReference>
<protein>
    <recommendedName>
        <fullName evidence="4">Zn(2)-C6 fungal-type domain-containing protein</fullName>
    </recommendedName>
</protein>
<dbReference type="InterPro" id="IPR050987">
    <property type="entry name" value="AtrR-like"/>
</dbReference>
<sequence length="594" mass="66986">MSDRQLSQGTSNTKRRRVTRACDFCHRRSIGCRPSDSSRTCQNCKDFGHQCTYHREPRRRGVQPRASSRMSSSNAINTERNQQAIDSRNDSWRAPRVASQAVIVDLIDVYFEIVYPIFPIFHQPSFTRRISRAEYMHDRALFIVVMAMCALVSRRIRDGAVSNPQWDLLSLQAVDTSTFMAHATAELASQKPASDLNTLRAHAILAITSIQTGNIKDMHFHLGLYHTLVAMDMLHDESNWPKGINAIEREERRRLFWSIYTLDIYTSVVWGGIVRCHERQSRVAYPMEIDDESLTDETADQKILVREVFSPTALRRHDNTGISVDCWVSGWNFVTDLYRVLEHALARFHRSRNKANYAGQGSLPNNIFLDESCMIPEASVADLVLQLYLDLPSCYKETPDMSFHNTRRDRIAFQAANITATLQLVRIVLLATSRGTVAARCQIAREVLDSFASIPVTYLLAISTPLLHHLGGIGSILGSVLDEPCTGSEYRLVQSIMLSMAELLENLQPIQQGSGASQSLREKASQITALIQSHGHLREADSSANEQQSGDSVWPAGTQGKGQFDTTREDPLAQVQLDLLNPLAWNFDFGQYWN</sequence>
<name>A0A0A1SUJ8_9HYPO</name>
<dbReference type="InterPro" id="IPR001138">
    <property type="entry name" value="Zn2Cys6_DnaBD"/>
</dbReference>
<keyword evidence="2" id="KW-0539">Nucleus</keyword>
<dbReference type="GO" id="GO:0006351">
    <property type="term" value="P:DNA-templated transcription"/>
    <property type="evidence" value="ECO:0007669"/>
    <property type="project" value="InterPro"/>
</dbReference>
<dbReference type="PROSITE" id="PS50048">
    <property type="entry name" value="ZN2_CY6_FUNGAL_2"/>
    <property type="match status" value="1"/>
</dbReference>
<gene>
    <name evidence="5" type="ORF">VHEMI04132</name>
</gene>
<dbReference type="SMART" id="SM00066">
    <property type="entry name" value="GAL4"/>
    <property type="match status" value="1"/>
</dbReference>
<dbReference type="PANTHER" id="PTHR46910">
    <property type="entry name" value="TRANSCRIPTION FACTOR PDR1"/>
    <property type="match status" value="1"/>
</dbReference>
<evidence type="ECO:0000256" key="3">
    <source>
        <dbReference type="SAM" id="MobiDB-lite"/>
    </source>
</evidence>
<dbReference type="SUPFAM" id="SSF57701">
    <property type="entry name" value="Zn2/Cys6 DNA-binding domain"/>
    <property type="match status" value="1"/>
</dbReference>
<proteinExistence type="predicted"/>
<feature type="region of interest" description="Disordered" evidence="3">
    <location>
        <begin position="538"/>
        <end position="566"/>
    </location>
</feature>
<feature type="domain" description="Zn(2)-C6 fungal-type" evidence="4">
    <location>
        <begin position="21"/>
        <end position="53"/>
    </location>
</feature>
<dbReference type="EMBL" id="CDHN01000002">
    <property type="protein sequence ID" value="CEJ86534.1"/>
    <property type="molecule type" value="Genomic_DNA"/>
</dbReference>
<dbReference type="GO" id="GO:0003677">
    <property type="term" value="F:DNA binding"/>
    <property type="evidence" value="ECO:0007669"/>
    <property type="project" value="InterPro"/>
</dbReference>
<evidence type="ECO:0000313" key="5">
    <source>
        <dbReference type="EMBL" id="CEJ86534.1"/>
    </source>
</evidence>